<accession>A0A238L9D4</accession>
<dbReference type="PANTHER" id="PTHR32309:SF13">
    <property type="entry name" value="FERRIC ENTEROBACTIN TRANSPORT PROTEIN FEPE"/>
    <property type="match status" value="1"/>
</dbReference>
<comment type="subcellular location">
    <subcellularLocation>
        <location evidence="1">Cell membrane</location>
        <topology evidence="1">Multi-pass membrane protein</topology>
    </subcellularLocation>
</comment>
<evidence type="ECO:0000313" key="9">
    <source>
        <dbReference type="Proteomes" id="UP000201613"/>
    </source>
</evidence>
<keyword evidence="4 6" id="KW-1133">Transmembrane helix</keyword>
<dbReference type="AlphaFoldDB" id="A0A238L9D4"/>
<evidence type="ECO:0000256" key="5">
    <source>
        <dbReference type="ARBA" id="ARBA00023136"/>
    </source>
</evidence>
<dbReference type="EMBL" id="FXZK01000001">
    <property type="protein sequence ID" value="SMY06278.1"/>
    <property type="molecule type" value="Genomic_DNA"/>
</dbReference>
<feature type="transmembrane region" description="Helical" evidence="6">
    <location>
        <begin position="38"/>
        <end position="56"/>
    </location>
</feature>
<evidence type="ECO:0000256" key="1">
    <source>
        <dbReference type="ARBA" id="ARBA00004651"/>
    </source>
</evidence>
<keyword evidence="8" id="KW-0808">Transferase</keyword>
<name>A0A238L9D4_9RHOB</name>
<evidence type="ECO:0000259" key="7">
    <source>
        <dbReference type="Pfam" id="PF02706"/>
    </source>
</evidence>
<dbReference type="Proteomes" id="UP000201613">
    <property type="component" value="Unassembled WGS sequence"/>
</dbReference>
<evidence type="ECO:0000256" key="2">
    <source>
        <dbReference type="ARBA" id="ARBA00022475"/>
    </source>
</evidence>
<gene>
    <name evidence="8" type="ORF">LOM8899_00401</name>
</gene>
<dbReference type="GO" id="GO:0004713">
    <property type="term" value="F:protein tyrosine kinase activity"/>
    <property type="evidence" value="ECO:0007669"/>
    <property type="project" value="TreeGrafter"/>
</dbReference>
<dbReference type="RefSeq" id="WP_133064961.1">
    <property type="nucleotide sequence ID" value="NZ_FXZK01000001.1"/>
</dbReference>
<evidence type="ECO:0000256" key="4">
    <source>
        <dbReference type="ARBA" id="ARBA00022989"/>
    </source>
</evidence>
<feature type="domain" description="Polysaccharide chain length determinant N-terminal" evidence="7">
    <location>
        <begin position="22"/>
        <end position="115"/>
    </location>
</feature>
<evidence type="ECO:0000256" key="3">
    <source>
        <dbReference type="ARBA" id="ARBA00022692"/>
    </source>
</evidence>
<reference evidence="9" key="1">
    <citation type="submission" date="2017-05" db="EMBL/GenBank/DDBJ databases">
        <authorList>
            <person name="Rodrigo-Torres L."/>
            <person name="Arahal R. D."/>
            <person name="Lucena T."/>
        </authorList>
    </citation>
    <scope>NUCLEOTIDE SEQUENCE [LARGE SCALE GENOMIC DNA]</scope>
    <source>
        <strain evidence="9">CECT 8899</strain>
    </source>
</reference>
<keyword evidence="9" id="KW-1185">Reference proteome</keyword>
<dbReference type="InterPro" id="IPR003856">
    <property type="entry name" value="LPS_length_determ_N"/>
</dbReference>
<evidence type="ECO:0000256" key="6">
    <source>
        <dbReference type="SAM" id="Phobius"/>
    </source>
</evidence>
<dbReference type="PANTHER" id="PTHR32309">
    <property type="entry name" value="TYROSINE-PROTEIN KINASE"/>
    <property type="match status" value="1"/>
</dbReference>
<keyword evidence="5 6" id="KW-0472">Membrane</keyword>
<keyword evidence="2" id="KW-1003">Cell membrane</keyword>
<keyword evidence="3 6" id="KW-0812">Transmembrane</keyword>
<dbReference type="GO" id="GO:0005886">
    <property type="term" value="C:plasma membrane"/>
    <property type="evidence" value="ECO:0007669"/>
    <property type="project" value="UniProtKB-SubCell"/>
</dbReference>
<keyword evidence="8" id="KW-0418">Kinase</keyword>
<organism evidence="8 9">
    <name type="scientific">Flavimaricola marinus</name>
    <dbReference type="NCBI Taxonomy" id="1819565"/>
    <lineage>
        <taxon>Bacteria</taxon>
        <taxon>Pseudomonadati</taxon>
        <taxon>Pseudomonadota</taxon>
        <taxon>Alphaproteobacteria</taxon>
        <taxon>Rhodobacterales</taxon>
        <taxon>Paracoccaceae</taxon>
        <taxon>Flavimaricola</taxon>
    </lineage>
</organism>
<evidence type="ECO:0000313" key="8">
    <source>
        <dbReference type="EMBL" id="SMY06278.1"/>
    </source>
</evidence>
<sequence>MNNAQPDRSAAMRAAVPAASDDELDLIGLLRTVWRGKWFIALCMVIAMAIGGWQTFKVAVPLYSSTATMVLRINPLDVFSVESVLSGFSGDEIGMNTEMEVIRSRELIGRAVEQLDLVNDPEFNPMLRDAPVFSPINIIGGVVDLVFGSEEKLPPTEQQIFDRVVTNVREAVSAEIEEYSYIFCAPHRTSTSRPRWRPPTMAS</sequence>
<dbReference type="Pfam" id="PF02706">
    <property type="entry name" value="Wzz"/>
    <property type="match status" value="1"/>
</dbReference>
<dbReference type="InterPro" id="IPR050445">
    <property type="entry name" value="Bact_polysacc_biosynth/exp"/>
</dbReference>
<proteinExistence type="predicted"/>
<protein>
    <submittedName>
        <fullName evidence="8">Tyrosine kinase</fullName>
    </submittedName>
</protein>
<dbReference type="OrthoDB" id="230260at2"/>